<organism evidence="1 2">
    <name type="scientific">Hygrophoropsis aurantiaca</name>
    <dbReference type="NCBI Taxonomy" id="72124"/>
    <lineage>
        <taxon>Eukaryota</taxon>
        <taxon>Fungi</taxon>
        <taxon>Dikarya</taxon>
        <taxon>Basidiomycota</taxon>
        <taxon>Agaricomycotina</taxon>
        <taxon>Agaricomycetes</taxon>
        <taxon>Agaricomycetidae</taxon>
        <taxon>Boletales</taxon>
        <taxon>Coniophorineae</taxon>
        <taxon>Hygrophoropsidaceae</taxon>
        <taxon>Hygrophoropsis</taxon>
    </lineage>
</organism>
<proteinExistence type="predicted"/>
<evidence type="ECO:0000313" key="2">
    <source>
        <dbReference type="Proteomes" id="UP000790377"/>
    </source>
</evidence>
<gene>
    <name evidence="1" type="ORF">BJ138DRAFT_1012564</name>
</gene>
<keyword evidence="2" id="KW-1185">Reference proteome</keyword>
<feature type="non-terminal residue" evidence="1">
    <location>
        <position position="1"/>
    </location>
</feature>
<evidence type="ECO:0000313" key="1">
    <source>
        <dbReference type="EMBL" id="KAH7908546.1"/>
    </source>
</evidence>
<name>A0ACB8A5Q0_9AGAM</name>
<comment type="caution">
    <text evidence="1">The sequence shown here is derived from an EMBL/GenBank/DDBJ whole genome shotgun (WGS) entry which is preliminary data.</text>
</comment>
<accession>A0ACB8A5Q0</accession>
<sequence>QFVSAAVGRNVTTPDQNLRSSVAAVQHTIFPYPYDTSRRVVLVDLPGFTDSYERDVEVLRRTAVWMAYSYSHEVKISGIIYLHDISEHRSIEPSRRSFHVFQHVFGVEASHNVIYATTKWDSTESYWAENREQPLREMLRESLNHGAEMPRFMGTRQSAWDIINSITSKRHLLDALQIQNEMVELGKFLPETTAGKFLRSWLQGQVSARRKMIDEIEAEGQARLSSPGKLEDLQIQISVLLGQMHKLEIPVRKRIMAFFHLR</sequence>
<dbReference type="Proteomes" id="UP000790377">
    <property type="component" value="Unassembled WGS sequence"/>
</dbReference>
<reference evidence="1" key="1">
    <citation type="journal article" date="2021" name="New Phytol.">
        <title>Evolutionary innovations through gain and loss of genes in the ectomycorrhizal Boletales.</title>
        <authorList>
            <person name="Wu G."/>
            <person name="Miyauchi S."/>
            <person name="Morin E."/>
            <person name="Kuo A."/>
            <person name="Drula E."/>
            <person name="Varga T."/>
            <person name="Kohler A."/>
            <person name="Feng B."/>
            <person name="Cao Y."/>
            <person name="Lipzen A."/>
            <person name="Daum C."/>
            <person name="Hundley H."/>
            <person name="Pangilinan J."/>
            <person name="Johnson J."/>
            <person name="Barry K."/>
            <person name="LaButti K."/>
            <person name="Ng V."/>
            <person name="Ahrendt S."/>
            <person name="Min B."/>
            <person name="Choi I.G."/>
            <person name="Park H."/>
            <person name="Plett J.M."/>
            <person name="Magnuson J."/>
            <person name="Spatafora J.W."/>
            <person name="Nagy L.G."/>
            <person name="Henrissat B."/>
            <person name="Grigoriev I.V."/>
            <person name="Yang Z.L."/>
            <person name="Xu J."/>
            <person name="Martin F.M."/>
        </authorList>
    </citation>
    <scope>NUCLEOTIDE SEQUENCE</scope>
    <source>
        <strain evidence="1">ATCC 28755</strain>
    </source>
</reference>
<protein>
    <submittedName>
        <fullName evidence="1">Uncharacterized protein</fullName>
    </submittedName>
</protein>
<dbReference type="EMBL" id="MU267815">
    <property type="protein sequence ID" value="KAH7908546.1"/>
    <property type="molecule type" value="Genomic_DNA"/>
</dbReference>